<dbReference type="PANTHER" id="PTHR37610:SF40">
    <property type="entry name" value="OS01G0909600 PROTEIN"/>
    <property type="match status" value="1"/>
</dbReference>
<dbReference type="Pfam" id="PF14223">
    <property type="entry name" value="Retrotran_gag_2"/>
    <property type="match status" value="1"/>
</dbReference>
<sequence length="226" mass="24771">MEESKSKALSVAVTLKGGTNYLLWSGLVKAAVGSKGLWSHISDGAPRPVAKEGEGGQELMVVDQEKWDQDDLKVRTVLHGSLEASILEAYSYCETPKDLWDTLQKVYGNISNLTLVFELKRSINTFVQEEVEFTKHLGKFRALCEAGTSGAGQAMREGEGKALTTQHTPGKSTDGEMIRRSDIDALIKALKENGNCINTPLGYSLAASYIDRTYIDRTHGYLSHNS</sequence>
<dbReference type="EMBL" id="QGKX02001521">
    <property type="protein sequence ID" value="KAF3509397.1"/>
    <property type="molecule type" value="Genomic_DNA"/>
</dbReference>
<accession>A0A8S9P886</accession>
<evidence type="ECO:0008006" key="4">
    <source>
        <dbReference type="Google" id="ProtNLM"/>
    </source>
</evidence>
<evidence type="ECO:0000256" key="1">
    <source>
        <dbReference type="SAM" id="MobiDB-lite"/>
    </source>
</evidence>
<comment type="caution">
    <text evidence="2">The sequence shown here is derived from an EMBL/GenBank/DDBJ whole genome shotgun (WGS) entry which is preliminary data.</text>
</comment>
<name>A0A8S9P886_BRACR</name>
<feature type="region of interest" description="Disordered" evidence="1">
    <location>
        <begin position="156"/>
        <end position="175"/>
    </location>
</feature>
<protein>
    <recommendedName>
        <fullName evidence="4">Retrotransposon Copia-like N-terminal domain-containing protein</fullName>
    </recommendedName>
</protein>
<gene>
    <name evidence="2" type="ORF">F2Q69_00005711</name>
</gene>
<dbReference type="PANTHER" id="PTHR37610">
    <property type="entry name" value="CCHC-TYPE DOMAIN-CONTAINING PROTEIN"/>
    <property type="match status" value="1"/>
</dbReference>
<evidence type="ECO:0000313" key="2">
    <source>
        <dbReference type="EMBL" id="KAF3509397.1"/>
    </source>
</evidence>
<organism evidence="2 3">
    <name type="scientific">Brassica cretica</name>
    <name type="common">Mustard</name>
    <dbReference type="NCBI Taxonomy" id="69181"/>
    <lineage>
        <taxon>Eukaryota</taxon>
        <taxon>Viridiplantae</taxon>
        <taxon>Streptophyta</taxon>
        <taxon>Embryophyta</taxon>
        <taxon>Tracheophyta</taxon>
        <taxon>Spermatophyta</taxon>
        <taxon>Magnoliopsida</taxon>
        <taxon>eudicotyledons</taxon>
        <taxon>Gunneridae</taxon>
        <taxon>Pentapetalae</taxon>
        <taxon>rosids</taxon>
        <taxon>malvids</taxon>
        <taxon>Brassicales</taxon>
        <taxon>Brassicaceae</taxon>
        <taxon>Brassiceae</taxon>
        <taxon>Brassica</taxon>
    </lineage>
</organism>
<dbReference type="Proteomes" id="UP000712600">
    <property type="component" value="Unassembled WGS sequence"/>
</dbReference>
<dbReference type="AlphaFoldDB" id="A0A8S9P886"/>
<reference evidence="2" key="1">
    <citation type="submission" date="2019-12" db="EMBL/GenBank/DDBJ databases">
        <title>Genome sequencing and annotation of Brassica cretica.</title>
        <authorList>
            <person name="Studholme D.J."/>
            <person name="Sarris P."/>
        </authorList>
    </citation>
    <scope>NUCLEOTIDE SEQUENCE</scope>
    <source>
        <strain evidence="2">PFS-109/04</strain>
        <tissue evidence="2">Leaf</tissue>
    </source>
</reference>
<proteinExistence type="predicted"/>
<evidence type="ECO:0000313" key="3">
    <source>
        <dbReference type="Proteomes" id="UP000712600"/>
    </source>
</evidence>